<sequence>MTLYTVMPLEMVFSGGEPAAKDSPLVIEMRLNGVLLEAEIIDHQSARIVRLLDCQLSDYLNPAYMPGSQISFIPVLHA</sequence>
<protein>
    <recommendedName>
        <fullName evidence="3">YlzJ-like protein</fullName>
    </recommendedName>
</protein>
<evidence type="ECO:0008006" key="3">
    <source>
        <dbReference type="Google" id="ProtNLM"/>
    </source>
</evidence>
<proteinExistence type="predicted"/>
<dbReference type="AlphaFoldDB" id="A0A4P8XL31"/>
<evidence type="ECO:0000313" key="2">
    <source>
        <dbReference type="Proteomes" id="UP000300879"/>
    </source>
</evidence>
<accession>A0A4P8XL31</accession>
<dbReference type="EMBL" id="CP040396">
    <property type="protein sequence ID" value="QCT03158.1"/>
    <property type="molecule type" value="Genomic_DNA"/>
</dbReference>
<reference evidence="1 2" key="1">
    <citation type="submission" date="2019-05" db="EMBL/GenBank/DDBJ databases">
        <authorList>
            <person name="Chen C."/>
        </authorList>
    </citation>
    <scope>NUCLEOTIDE SEQUENCE [LARGE SCALE GENOMIC DNA]</scope>
    <source>
        <strain evidence="1 2">HB172198</strain>
    </source>
</reference>
<dbReference type="KEGG" id="palo:E6C60_2446"/>
<dbReference type="Proteomes" id="UP000300879">
    <property type="component" value="Chromosome"/>
</dbReference>
<dbReference type="OrthoDB" id="1683573at2"/>
<name>A0A4P8XL31_9BACL</name>
<dbReference type="RefSeq" id="WP_138226069.1">
    <property type="nucleotide sequence ID" value="NZ_CP040396.1"/>
</dbReference>
<evidence type="ECO:0000313" key="1">
    <source>
        <dbReference type="EMBL" id="QCT03158.1"/>
    </source>
</evidence>
<keyword evidence="2" id="KW-1185">Reference proteome</keyword>
<organism evidence="1 2">
    <name type="scientific">Paenibacillus algicola</name>
    <dbReference type="NCBI Taxonomy" id="2565926"/>
    <lineage>
        <taxon>Bacteria</taxon>
        <taxon>Bacillati</taxon>
        <taxon>Bacillota</taxon>
        <taxon>Bacilli</taxon>
        <taxon>Bacillales</taxon>
        <taxon>Paenibacillaceae</taxon>
        <taxon>Paenibacillus</taxon>
    </lineage>
</organism>
<dbReference type="Pfam" id="PF14035">
    <property type="entry name" value="YlzJ"/>
    <property type="match status" value="1"/>
</dbReference>
<gene>
    <name evidence="1" type="ORF">E6C60_2446</name>
</gene>
<dbReference type="InterPro" id="IPR025619">
    <property type="entry name" value="YlzJ"/>
</dbReference>